<dbReference type="UniPathway" id="UPA00343"/>
<dbReference type="EC" id="2.7.1.170" evidence="1"/>
<dbReference type="Pfam" id="PF03702">
    <property type="entry name" value="AnmK"/>
    <property type="match status" value="1"/>
</dbReference>
<evidence type="ECO:0000313" key="4">
    <source>
        <dbReference type="Proteomes" id="UP000195611"/>
    </source>
</evidence>
<dbReference type="PANTHER" id="PTHR30605">
    <property type="entry name" value="ANHYDRO-N-ACETYLMURAMIC ACID KINASE"/>
    <property type="match status" value="1"/>
</dbReference>
<dbReference type="InterPro" id="IPR002731">
    <property type="entry name" value="ATPase_BadF"/>
</dbReference>
<keyword evidence="1" id="KW-0547">Nucleotide-binding</keyword>
<dbReference type="EMBL" id="FUKW01000152">
    <property type="protein sequence ID" value="SJN44773.1"/>
    <property type="molecule type" value="Genomic_DNA"/>
</dbReference>
<comment type="pathway">
    <text evidence="1">Cell wall biogenesis; peptidoglycan recycling.</text>
</comment>
<dbReference type="CDD" id="cd24050">
    <property type="entry name" value="ASKHA_NBD_ANMK"/>
    <property type="match status" value="1"/>
</dbReference>
<dbReference type="Proteomes" id="UP000195611">
    <property type="component" value="Unassembled WGS sequence"/>
</dbReference>
<dbReference type="Gene3D" id="3.30.420.40">
    <property type="match status" value="4"/>
</dbReference>
<dbReference type="NCBIfam" id="NF007148">
    <property type="entry name" value="PRK09585.3-2"/>
    <property type="match status" value="1"/>
</dbReference>
<keyword evidence="1" id="KW-0067">ATP-binding</keyword>
<evidence type="ECO:0000256" key="1">
    <source>
        <dbReference type="HAMAP-Rule" id="MF_01270"/>
    </source>
</evidence>
<dbReference type="GO" id="GO:0009254">
    <property type="term" value="P:peptidoglycan turnover"/>
    <property type="evidence" value="ECO:0007669"/>
    <property type="project" value="UniProtKB-UniRule"/>
</dbReference>
<dbReference type="Pfam" id="PF01869">
    <property type="entry name" value="BcrAD_BadFG"/>
    <property type="match status" value="1"/>
</dbReference>
<evidence type="ECO:0000259" key="2">
    <source>
        <dbReference type="Pfam" id="PF01869"/>
    </source>
</evidence>
<dbReference type="InterPro" id="IPR005338">
    <property type="entry name" value="Anhydro_N_Ac-Mur_kinase"/>
</dbReference>
<protein>
    <recommendedName>
        <fullName evidence="1">Anhydro-N-acetylmuramic acid kinase</fullName>
        <ecNumber evidence="1">2.7.1.170</ecNumber>
    </recommendedName>
    <alternativeName>
        <fullName evidence="1">AnhMurNAc kinase</fullName>
    </alternativeName>
</protein>
<comment type="catalytic activity">
    <reaction evidence="1">
        <text>1,6-anhydro-N-acetyl-beta-muramate + ATP + H2O = N-acetyl-D-muramate 6-phosphate + ADP + H(+)</text>
        <dbReference type="Rhea" id="RHEA:24952"/>
        <dbReference type="ChEBI" id="CHEBI:15377"/>
        <dbReference type="ChEBI" id="CHEBI:15378"/>
        <dbReference type="ChEBI" id="CHEBI:30616"/>
        <dbReference type="ChEBI" id="CHEBI:58690"/>
        <dbReference type="ChEBI" id="CHEBI:58722"/>
        <dbReference type="ChEBI" id="CHEBI:456216"/>
        <dbReference type="EC" id="2.7.1.170"/>
    </reaction>
</comment>
<evidence type="ECO:0000313" key="3">
    <source>
        <dbReference type="EMBL" id="SJN44773.1"/>
    </source>
</evidence>
<comment type="function">
    <text evidence="1">Catalyzes the specific phosphorylation of 1,6-anhydro-N-acetylmuramic acid (anhMurNAc) with the simultaneous cleavage of the 1,6-anhydro ring, generating MurNAc-6-P. Is required for the utilization of anhMurNAc either imported from the medium or derived from its own cell wall murein, and thus plays a role in cell wall recycling.</text>
</comment>
<dbReference type="CDD" id="cd24007">
    <property type="entry name" value="ASKHA_NBD_eukNAGK-like"/>
    <property type="match status" value="1"/>
</dbReference>
<dbReference type="InterPro" id="IPR043129">
    <property type="entry name" value="ATPase_NBD"/>
</dbReference>
<accession>A0A1R4KL08</accession>
<dbReference type="GO" id="GO:0016773">
    <property type="term" value="F:phosphotransferase activity, alcohol group as acceptor"/>
    <property type="evidence" value="ECO:0007669"/>
    <property type="project" value="UniProtKB-UniRule"/>
</dbReference>
<dbReference type="GO" id="GO:0006040">
    <property type="term" value="P:amino sugar metabolic process"/>
    <property type="evidence" value="ECO:0007669"/>
    <property type="project" value="InterPro"/>
</dbReference>
<dbReference type="GO" id="GO:0016301">
    <property type="term" value="F:kinase activity"/>
    <property type="evidence" value="ECO:0007669"/>
    <property type="project" value="UniProtKB-KW"/>
</dbReference>
<keyword evidence="1 3" id="KW-0418">Kinase</keyword>
<organism evidence="3 4">
    <name type="scientific">Marinilactibacillus psychrotolerans 42ea</name>
    <dbReference type="NCBI Taxonomy" id="1255609"/>
    <lineage>
        <taxon>Bacteria</taxon>
        <taxon>Bacillati</taxon>
        <taxon>Bacillota</taxon>
        <taxon>Bacilli</taxon>
        <taxon>Lactobacillales</taxon>
        <taxon>Carnobacteriaceae</taxon>
        <taxon>Marinilactibacillus</taxon>
    </lineage>
</organism>
<keyword evidence="1" id="KW-0119">Carbohydrate metabolism</keyword>
<dbReference type="NCBIfam" id="NF007142">
    <property type="entry name" value="PRK09585.2-1"/>
    <property type="match status" value="1"/>
</dbReference>
<proteinExistence type="inferred from homology"/>
<dbReference type="HAMAP" id="MF_01270">
    <property type="entry name" value="AnhMurNAc_kinase"/>
    <property type="match status" value="1"/>
</dbReference>
<feature type="binding site" evidence="1">
    <location>
        <begin position="308"/>
        <end position="315"/>
    </location>
    <ligand>
        <name>ATP</name>
        <dbReference type="ChEBI" id="CHEBI:30616"/>
    </ligand>
</feature>
<dbReference type="GO" id="GO:0005524">
    <property type="term" value="F:ATP binding"/>
    <property type="evidence" value="ECO:0007669"/>
    <property type="project" value="UniProtKB-UniRule"/>
</dbReference>
<dbReference type="SUPFAM" id="SSF53067">
    <property type="entry name" value="Actin-like ATPase domain"/>
    <property type="match status" value="3"/>
</dbReference>
<reference evidence="3 4" key="1">
    <citation type="submission" date="2017-02" db="EMBL/GenBank/DDBJ databases">
        <authorList>
            <person name="Peterson S.W."/>
        </authorList>
    </citation>
    <scope>NUCLEOTIDE SEQUENCE [LARGE SCALE GENOMIC DNA]</scope>
    <source>
        <strain evidence="3 4">42ea</strain>
    </source>
</reference>
<keyword evidence="1 3" id="KW-0808">Transferase</keyword>
<gene>
    <name evidence="1" type="primary">anmK</name>
    <name evidence="3" type="ORF">FM115_10800</name>
</gene>
<comment type="pathway">
    <text evidence="1">Amino-sugar metabolism; 1,6-anhydro-N-acetylmuramate degradation.</text>
</comment>
<comment type="similarity">
    <text evidence="1">Belongs to the anhydro-N-acetylmuramic acid kinase family.</text>
</comment>
<dbReference type="RefSeq" id="WP_087060118.1">
    <property type="nucleotide sequence ID" value="NZ_FUKW01000152.1"/>
</dbReference>
<dbReference type="AlphaFoldDB" id="A0A1R4KL08"/>
<name>A0A1R4KL08_9LACT</name>
<dbReference type="UniPathway" id="UPA00544"/>
<feature type="domain" description="ATPase BadF/BadG/BcrA/BcrD type" evidence="2">
    <location>
        <begin position="6"/>
        <end position="262"/>
    </location>
</feature>
<dbReference type="PANTHER" id="PTHR30605:SF0">
    <property type="entry name" value="ANHYDRO-N-ACETYLMURAMIC ACID KINASE"/>
    <property type="match status" value="1"/>
</dbReference>
<dbReference type="GO" id="GO:0097175">
    <property type="term" value="P:1,6-anhydro-N-acetyl-beta-muramic acid catabolic process"/>
    <property type="evidence" value="ECO:0007669"/>
    <property type="project" value="UniProtKB-UniRule"/>
</dbReference>
<sequence length="679" mass="75382">MNYYMGIDAGGTKTTAVMYDEFDNVVNSIKVGPGNFRIDKKEAISNIQESINRLIQTLPVKENLKGIAVGVAGISNNEIDELKLKLEKIYKMRVVVTSDYDLAYKAAFKNKPGIIVISGTGLVLYGKNEKNSKKIGGWGHILGDEGSGYELVVRMFKKAILTNENDQPIPLITNKILKKLNISELEEIKPFIYGNHKNEIARFAEDIFIEAEKGDLFSIELLEETASIIVEKLKIMKETMSPDAPIEYTLKGGILEGSSLVKNSIFKKTASLDEGFKFINPRESNKAARYFIQADENSFKYAVGLMSGTSLDGIDVVLCEINNSDLDTNLRQVDFETFDYPKETLANLRTLLDQNNTTLRDISTLNVDLGYAYADSVKKICYKNKISLEKLAFVASHGQTVFHDATGNKEMNRSTLQLGEPSIIAFETNTLVVSNFRSKDMAAGGEGAPLVPLTEWILYQDQHDKVLLNIGGIGNLTYLPSDGDKSKMVGFDTGPGNMMINEGMSHLLKKDYDNKGEVASKGQLIIPMLEELMNHWFIKKTIPKSTGRDEFGKEYTLEIIKKYKDEKIEDVIYTFTLFTVKSIVKGIKDILKTGRTIDSLLIAGGGIHNITLMQNLKEQINDMGIEVYKQEELGYSSDAKEAIAFVILANQTLSDKPGNVPSVTGANKTVKLGSVTYPE</sequence>